<dbReference type="RefSeq" id="WP_344022483.1">
    <property type="nucleotide sequence ID" value="NZ_BAAAJK010000010.1"/>
</dbReference>
<accession>A0ABN1XTL1</accession>
<dbReference type="Proteomes" id="UP001501414">
    <property type="component" value="Unassembled WGS sequence"/>
</dbReference>
<comment type="caution">
    <text evidence="1">The sequence shown here is derived from an EMBL/GenBank/DDBJ whole genome shotgun (WGS) entry which is preliminary data.</text>
</comment>
<protein>
    <recommendedName>
        <fullName evidence="3">Bacteriocin biosynthesis cyclodehydratase domain-containing protein</fullName>
    </recommendedName>
</protein>
<gene>
    <name evidence="1" type="ORF">GCM10009613_28840</name>
</gene>
<organism evidence="1 2">
    <name type="scientific">Pseudonocardia kongjuensis</name>
    <dbReference type="NCBI Taxonomy" id="102227"/>
    <lineage>
        <taxon>Bacteria</taxon>
        <taxon>Bacillati</taxon>
        <taxon>Actinomycetota</taxon>
        <taxon>Actinomycetes</taxon>
        <taxon>Pseudonocardiales</taxon>
        <taxon>Pseudonocardiaceae</taxon>
        <taxon>Pseudonocardia</taxon>
    </lineage>
</organism>
<name>A0ABN1XTL1_9PSEU</name>
<reference evidence="1 2" key="1">
    <citation type="journal article" date="2019" name="Int. J. Syst. Evol. Microbiol.">
        <title>The Global Catalogue of Microorganisms (GCM) 10K type strain sequencing project: providing services to taxonomists for standard genome sequencing and annotation.</title>
        <authorList>
            <consortium name="The Broad Institute Genomics Platform"/>
            <consortium name="The Broad Institute Genome Sequencing Center for Infectious Disease"/>
            <person name="Wu L."/>
            <person name="Ma J."/>
        </authorList>
    </citation>
    <scope>NUCLEOTIDE SEQUENCE [LARGE SCALE GENOMIC DNA]</scope>
    <source>
        <strain evidence="1 2">JCM 11896</strain>
    </source>
</reference>
<evidence type="ECO:0000313" key="2">
    <source>
        <dbReference type="Proteomes" id="UP001501414"/>
    </source>
</evidence>
<evidence type="ECO:0000313" key="1">
    <source>
        <dbReference type="EMBL" id="GAA1389599.1"/>
    </source>
</evidence>
<evidence type="ECO:0008006" key="3">
    <source>
        <dbReference type="Google" id="ProtNLM"/>
    </source>
</evidence>
<dbReference type="Gene3D" id="3.40.50.720">
    <property type="entry name" value="NAD(P)-binding Rossmann-like Domain"/>
    <property type="match status" value="1"/>
</dbReference>
<keyword evidence="2" id="KW-1185">Reference proteome</keyword>
<proteinExistence type="predicted"/>
<sequence length="324" mass="32595">MSELPRRLALAPHHAIVATGPRTRRIGDGPAGTRVLDDLSPAVAATLDRLGAGPRTVAELQAALPPGRRAALLVLLGALLRAGLLADPDDGDRMLRRRGSALVEVRGDSALGSAVVAGLARSGVGHVLPRVTGTVDGADVAAGLPAGDGRRARALHDLLAAAGVRSGPAGRVPPDLVVLAGARDAAPDSPAVHLVVTLRNGRGVVGPLLLPGGGPCPECRDRDRDPSAALPAPRTGDPHVVAATAALAVAQVLAALDGPAAGSPPPASWRTELELAADLASITARPLRGRPGCPCDAAAIRRTAPMTTPTARCAPPRPGWTIVG</sequence>
<dbReference type="EMBL" id="BAAAJK010000010">
    <property type="protein sequence ID" value="GAA1389599.1"/>
    <property type="molecule type" value="Genomic_DNA"/>
</dbReference>